<comment type="caution">
    <text evidence="2">The sequence shown here is derived from an EMBL/GenBank/DDBJ whole genome shotgun (WGS) entry which is preliminary data.</text>
</comment>
<accession>A0ABU2YFP1</accession>
<reference evidence="2 3" key="1">
    <citation type="submission" date="2023-09" db="EMBL/GenBank/DDBJ databases">
        <authorList>
            <person name="Rey-Velasco X."/>
        </authorList>
    </citation>
    <scope>NUCLEOTIDE SEQUENCE [LARGE SCALE GENOMIC DNA]</scope>
    <source>
        <strain evidence="2 3">W242</strain>
    </source>
</reference>
<dbReference type="RefSeq" id="WP_311333949.1">
    <property type="nucleotide sequence ID" value="NZ_JAVRHZ010000032.1"/>
</dbReference>
<keyword evidence="3" id="KW-1185">Reference proteome</keyword>
<feature type="non-terminal residue" evidence="2">
    <location>
        <position position="1"/>
    </location>
</feature>
<dbReference type="Pfam" id="PF17892">
    <property type="entry name" value="Cadherin_5"/>
    <property type="match status" value="1"/>
</dbReference>
<dbReference type="Gene3D" id="2.60.40.3440">
    <property type="match status" value="1"/>
</dbReference>
<sequence>SQTVTTTGTITTAQGGTVVLNADGSYVYNPPADFEGTDSFMYSIVDDGNPEATDTANVVIEVRSGDMNSTVANNDTATTEVNTSVE</sequence>
<evidence type="ECO:0000313" key="2">
    <source>
        <dbReference type="EMBL" id="MDT0557004.1"/>
    </source>
</evidence>
<evidence type="ECO:0000259" key="1">
    <source>
        <dbReference type="Pfam" id="PF17892"/>
    </source>
</evidence>
<dbReference type="EMBL" id="JAVRHZ010000032">
    <property type="protein sequence ID" value="MDT0557004.1"/>
    <property type="molecule type" value="Genomic_DNA"/>
</dbReference>
<proteinExistence type="predicted"/>
<dbReference type="InterPro" id="IPR041690">
    <property type="entry name" value="Cadherin_5"/>
</dbReference>
<feature type="domain" description="Cadherin-like" evidence="1">
    <location>
        <begin position="3"/>
        <end position="60"/>
    </location>
</feature>
<protein>
    <submittedName>
        <fullName evidence="2">Ig-like domain-containing protein</fullName>
    </submittedName>
</protein>
<evidence type="ECO:0000313" key="3">
    <source>
        <dbReference type="Proteomes" id="UP001254488"/>
    </source>
</evidence>
<organism evidence="2 3">
    <name type="scientific">Patiriisocius hiemis</name>
    <dbReference type="NCBI Taxonomy" id="3075604"/>
    <lineage>
        <taxon>Bacteria</taxon>
        <taxon>Pseudomonadati</taxon>
        <taxon>Bacteroidota</taxon>
        <taxon>Flavobacteriia</taxon>
        <taxon>Flavobacteriales</taxon>
        <taxon>Flavobacteriaceae</taxon>
        <taxon>Patiriisocius</taxon>
    </lineage>
</organism>
<name>A0ABU2YFP1_9FLAO</name>
<dbReference type="Proteomes" id="UP001254488">
    <property type="component" value="Unassembled WGS sequence"/>
</dbReference>
<feature type="non-terminal residue" evidence="2">
    <location>
        <position position="86"/>
    </location>
</feature>
<gene>
    <name evidence="2" type="ORF">RM538_13420</name>
</gene>